<evidence type="ECO:0000313" key="2">
    <source>
        <dbReference type="Proteomes" id="UP000266934"/>
    </source>
</evidence>
<dbReference type="Proteomes" id="UP000266934">
    <property type="component" value="Chromosome"/>
</dbReference>
<dbReference type="RefSeq" id="WP_126400332.1">
    <property type="nucleotide sequence ID" value="NZ_AP018907.1"/>
</dbReference>
<gene>
    <name evidence="1" type="ORF">BLTE_21690</name>
</gene>
<accession>A0A348G1Q1</accession>
<name>A0A348G1Q1_9HYPH</name>
<dbReference type="OrthoDB" id="9799612at2"/>
<dbReference type="AlphaFoldDB" id="A0A348G1Q1"/>
<proteinExistence type="predicted"/>
<evidence type="ECO:0008006" key="3">
    <source>
        <dbReference type="Google" id="ProtNLM"/>
    </source>
</evidence>
<keyword evidence="2" id="KW-1185">Reference proteome</keyword>
<dbReference type="SUPFAM" id="SSF55486">
    <property type="entry name" value="Metalloproteases ('zincins'), catalytic domain"/>
    <property type="match status" value="1"/>
</dbReference>
<organism evidence="1 2">
    <name type="scientific">Blastochloris tepida</name>
    <dbReference type="NCBI Taxonomy" id="2233851"/>
    <lineage>
        <taxon>Bacteria</taxon>
        <taxon>Pseudomonadati</taxon>
        <taxon>Pseudomonadota</taxon>
        <taxon>Alphaproteobacteria</taxon>
        <taxon>Hyphomicrobiales</taxon>
        <taxon>Blastochloridaceae</taxon>
        <taxon>Blastochloris</taxon>
    </lineage>
</organism>
<evidence type="ECO:0000313" key="1">
    <source>
        <dbReference type="EMBL" id="BBF93484.1"/>
    </source>
</evidence>
<reference evidence="1 2" key="1">
    <citation type="submission" date="2018-08" db="EMBL/GenBank/DDBJ databases">
        <title>Complete genome sequencing of Blastochloris tepida GI.</title>
        <authorList>
            <person name="Tsukatani Y."/>
            <person name="Mori H."/>
        </authorList>
    </citation>
    <scope>NUCLEOTIDE SEQUENCE [LARGE SCALE GENOMIC DNA]</scope>
    <source>
        <strain evidence="1 2">GI</strain>
    </source>
</reference>
<protein>
    <recommendedName>
        <fullName evidence="3">Peptidase M61 catalytic domain-containing protein</fullName>
    </recommendedName>
</protein>
<sequence>MSAPAPERTAIVYTLTRPARDRLHVAAHIAPASPVSVLTMREAYGPARGFAGGIADLVVSGADARAAAEAGRVLVAAAEPFTLAYDCVLPDYADAVSLLRGFRRGDTLFVPGMALFHRLHGEADCAVRLDIPDARTIGLDPSRRHHDGGALERCYFAIGDVVMRACGRTLFVHERGFPFALDDLAGIWPRLMAEAERLFGEAAPADWTACLFASGEHPPGRPGAGFALPGGALVSVSAGDDTLATPHTLWLLLHERLHHWLGCAIGRAGPADDWFFEGFTNFLTCEALQRAGRLSRPELARLVRLSRRAVREATASIEPPLAHRGFLAARRWHAALVRQGAALPEILARLVAARRGTMLGGADLLAALAQASPDGHVPEALRRLAEQ</sequence>
<dbReference type="KEGG" id="blag:BLTE_21690"/>
<dbReference type="EMBL" id="AP018907">
    <property type="protein sequence ID" value="BBF93484.1"/>
    <property type="molecule type" value="Genomic_DNA"/>
</dbReference>